<reference evidence="4" key="2">
    <citation type="submission" date="2020-05" db="UniProtKB">
        <authorList>
            <consortium name="EnsemblMetazoa"/>
        </authorList>
    </citation>
    <scope>IDENTIFICATION</scope>
    <source>
        <strain evidence="4">FAR1</strain>
    </source>
</reference>
<keyword evidence="2" id="KW-1133">Transmembrane helix</keyword>
<feature type="chain" id="PRO_5047002134" description="Secreted mucin" evidence="3">
    <location>
        <begin position="22"/>
        <end position="370"/>
    </location>
</feature>
<accession>A0A182QGG4</accession>
<name>A0A182QGG4_9DIPT</name>
<feature type="signal peptide" evidence="3">
    <location>
        <begin position="1"/>
        <end position="21"/>
    </location>
</feature>
<proteinExistence type="predicted"/>
<evidence type="ECO:0000256" key="1">
    <source>
        <dbReference type="SAM" id="MobiDB-lite"/>
    </source>
</evidence>
<evidence type="ECO:0000313" key="4">
    <source>
        <dbReference type="EnsemblMetazoa" id="AFAF009672-PA"/>
    </source>
</evidence>
<keyword evidence="2" id="KW-0472">Membrane</keyword>
<dbReference type="Proteomes" id="UP000075886">
    <property type="component" value="Unassembled WGS sequence"/>
</dbReference>
<feature type="transmembrane region" description="Helical" evidence="2">
    <location>
        <begin position="234"/>
        <end position="257"/>
    </location>
</feature>
<dbReference type="InterPro" id="IPR035914">
    <property type="entry name" value="Sperma_CUB_dom_sf"/>
</dbReference>
<keyword evidence="2" id="KW-0812">Transmembrane</keyword>
<dbReference type="Gene3D" id="2.60.120.290">
    <property type="entry name" value="Spermadhesin, CUB domain"/>
    <property type="match status" value="1"/>
</dbReference>
<keyword evidence="5" id="KW-1185">Reference proteome</keyword>
<reference evidence="5" key="1">
    <citation type="submission" date="2014-01" db="EMBL/GenBank/DDBJ databases">
        <title>The Genome Sequence of Anopheles farauti FAR1 (V2).</title>
        <authorList>
            <consortium name="The Broad Institute Genomics Platform"/>
            <person name="Neafsey D.E."/>
            <person name="Besansky N."/>
            <person name="Howell P."/>
            <person name="Walton C."/>
            <person name="Young S.K."/>
            <person name="Zeng Q."/>
            <person name="Gargeya S."/>
            <person name="Fitzgerald M."/>
            <person name="Haas B."/>
            <person name="Abouelleil A."/>
            <person name="Allen A.W."/>
            <person name="Alvarado L."/>
            <person name="Arachchi H.M."/>
            <person name="Berlin A.M."/>
            <person name="Chapman S.B."/>
            <person name="Gainer-Dewar J."/>
            <person name="Goldberg J."/>
            <person name="Griggs A."/>
            <person name="Gujja S."/>
            <person name="Hansen M."/>
            <person name="Howarth C."/>
            <person name="Imamovic A."/>
            <person name="Ireland A."/>
            <person name="Larimer J."/>
            <person name="McCowan C."/>
            <person name="Murphy C."/>
            <person name="Pearson M."/>
            <person name="Poon T.W."/>
            <person name="Priest M."/>
            <person name="Roberts A."/>
            <person name="Saif S."/>
            <person name="Shea T."/>
            <person name="Sisk P."/>
            <person name="Sykes S."/>
            <person name="Wortman J."/>
            <person name="Nusbaum C."/>
            <person name="Birren B."/>
        </authorList>
    </citation>
    <scope>NUCLEOTIDE SEQUENCE [LARGE SCALE GENOMIC DNA]</scope>
    <source>
        <strain evidence="5">FAR1</strain>
    </source>
</reference>
<evidence type="ECO:0000256" key="3">
    <source>
        <dbReference type="SAM" id="SignalP"/>
    </source>
</evidence>
<organism evidence="4 5">
    <name type="scientific">Anopheles farauti</name>
    <dbReference type="NCBI Taxonomy" id="69004"/>
    <lineage>
        <taxon>Eukaryota</taxon>
        <taxon>Metazoa</taxon>
        <taxon>Ecdysozoa</taxon>
        <taxon>Arthropoda</taxon>
        <taxon>Hexapoda</taxon>
        <taxon>Insecta</taxon>
        <taxon>Pterygota</taxon>
        <taxon>Neoptera</taxon>
        <taxon>Endopterygota</taxon>
        <taxon>Diptera</taxon>
        <taxon>Nematocera</taxon>
        <taxon>Culicoidea</taxon>
        <taxon>Culicidae</taxon>
        <taxon>Anophelinae</taxon>
        <taxon>Anopheles</taxon>
    </lineage>
</organism>
<dbReference type="AlphaFoldDB" id="A0A182QGG4"/>
<feature type="compositionally biased region" description="Polar residues" evidence="1">
    <location>
        <begin position="331"/>
        <end position="356"/>
    </location>
</feature>
<evidence type="ECO:0000256" key="2">
    <source>
        <dbReference type="SAM" id="Phobius"/>
    </source>
</evidence>
<feature type="region of interest" description="Disordered" evidence="1">
    <location>
        <begin position="303"/>
        <end position="370"/>
    </location>
</feature>
<feature type="compositionally biased region" description="Gly residues" evidence="1">
    <location>
        <begin position="275"/>
        <end position="286"/>
    </location>
</feature>
<dbReference type="EnsemblMetazoa" id="AFAF009672-RA">
    <property type="protein sequence ID" value="AFAF009672-PA"/>
    <property type="gene ID" value="AFAF009672"/>
</dbReference>
<dbReference type="EMBL" id="AXCN02001016">
    <property type="status" value="NOT_ANNOTATED_CDS"/>
    <property type="molecule type" value="Genomic_DNA"/>
</dbReference>
<feature type="compositionally biased region" description="Basic and acidic residues" evidence="1">
    <location>
        <begin position="360"/>
        <end position="370"/>
    </location>
</feature>
<keyword evidence="3" id="KW-0732">Signal</keyword>
<evidence type="ECO:0008006" key="6">
    <source>
        <dbReference type="Google" id="ProtNLM"/>
    </source>
</evidence>
<protein>
    <recommendedName>
        <fullName evidence="6">Secreted mucin</fullName>
    </recommendedName>
</protein>
<sequence length="370" mass="40755">MAKMVQYSWIVLLVAFAGANGFGSYDRYDFISSGICYERSNALLSQINSLLDSKKQIRTMTHFTNAAIYEQSWNSSSFKRYSECKFTLQAQDGYGLLLTISKMNMRRDPKGNCIDTMTIKQTNGKKTRFCYSPKDVPRSFSDQSHMKITIKLDHFAPLPTIEDTLHVMLIATQTKECTGSQFELACEPFVSNSCIDKSFRNDGKVNCPNCKDEPKCEQEPLEPILTAYNSTEKIVLTAFVSLLTTALLFGVCFLCMYKSRQMMQPFPRGTTTNNGHGGTRSNGGRIGRGRTSVVATVHSVELRGSSNDLRPSAPPALEEKDLPPSYDALFPTTTAVASSASGPGPTTVSTATSPTIPKTGLDREEADLAK</sequence>
<feature type="region of interest" description="Disordered" evidence="1">
    <location>
        <begin position="267"/>
        <end position="290"/>
    </location>
</feature>
<dbReference type="VEuPathDB" id="VectorBase:AFAF009672"/>
<evidence type="ECO:0000313" key="5">
    <source>
        <dbReference type="Proteomes" id="UP000075886"/>
    </source>
</evidence>